<gene>
    <name evidence="4" type="primary">LOC106815710</name>
</gene>
<feature type="compositionally biased region" description="Polar residues" evidence="1">
    <location>
        <begin position="96"/>
        <end position="105"/>
    </location>
</feature>
<evidence type="ECO:0000259" key="2">
    <source>
        <dbReference type="Pfam" id="PF03344"/>
    </source>
</evidence>
<dbReference type="Proteomes" id="UP000695022">
    <property type="component" value="Unplaced"/>
</dbReference>
<keyword evidence="3" id="KW-1185">Reference proteome</keyword>
<reference evidence="4" key="1">
    <citation type="submission" date="2025-08" db="UniProtKB">
        <authorList>
            <consortium name="RefSeq"/>
        </authorList>
    </citation>
    <scope>IDENTIFICATION</scope>
</reference>
<dbReference type="RefSeq" id="XP_014675699.1">
    <property type="nucleotide sequence ID" value="XM_014820213.1"/>
</dbReference>
<feature type="compositionally biased region" description="Acidic residues" evidence="1">
    <location>
        <begin position="425"/>
        <end position="446"/>
    </location>
</feature>
<feature type="region of interest" description="Disordered" evidence="1">
    <location>
        <begin position="408"/>
        <end position="733"/>
    </location>
</feature>
<feature type="compositionally biased region" description="Acidic residues" evidence="1">
    <location>
        <begin position="486"/>
        <end position="516"/>
    </location>
</feature>
<dbReference type="InterPro" id="IPR031333">
    <property type="entry name" value="Daxx_N"/>
</dbReference>
<evidence type="ECO:0000313" key="4">
    <source>
        <dbReference type="RefSeq" id="XP_014675699.1"/>
    </source>
</evidence>
<organism evidence="3 4">
    <name type="scientific">Priapulus caudatus</name>
    <name type="common">Priapulid worm</name>
    <dbReference type="NCBI Taxonomy" id="37621"/>
    <lineage>
        <taxon>Eukaryota</taxon>
        <taxon>Metazoa</taxon>
        <taxon>Ecdysozoa</taxon>
        <taxon>Scalidophora</taxon>
        <taxon>Priapulida</taxon>
        <taxon>Priapulimorpha</taxon>
        <taxon>Priapulimorphida</taxon>
        <taxon>Priapulidae</taxon>
        <taxon>Priapulus</taxon>
    </lineage>
</organism>
<feature type="domain" description="Daxx N-terminal Rassf1C-interacting" evidence="2">
    <location>
        <begin position="6"/>
        <end position="83"/>
    </location>
</feature>
<feature type="compositionally biased region" description="Polar residues" evidence="1">
    <location>
        <begin position="526"/>
        <end position="535"/>
    </location>
</feature>
<proteinExistence type="predicted"/>
<evidence type="ECO:0000313" key="3">
    <source>
        <dbReference type="Proteomes" id="UP000695022"/>
    </source>
</evidence>
<dbReference type="InterPro" id="IPR046426">
    <property type="entry name" value="DAXX_histone-bd_sf"/>
</dbReference>
<sequence>MFDTTEEQFDQFINMVAPLVKNVRMIEYMRKIHRKTSPAFLESVQFHKLLESQRKHVETDSANIFVHLREFCTELKAYRVEAKKRKLDSDDERTGTDTNGVASSQNDDEPVSKSFKVNDAYDLPQVNASVENTANGSSPNVARDSLCDRIESTSVEGNHEDVASSSTCNQADYVEVLHSVAGPSYAAIRVEAATATTGKSEKKKVSDRQVRKFEKLLKVWNMLCELKGRTSETGRYMEKRFRYEGSRYHEVNRSVERFINKKKIFPDFHDICRVVDKLLDTEIRRLQEKEMSLEDMDSDASYYLREEQLKKRFVKGSGQGEEYGSFKLDYVSGIFYGVPLMSESSWQCDAATAAIIAARQLPGCHLTDVAAATAGEEGAAAMDPAEESEELRQALDRSVLDKYEQKEVELGLQPEEVSISGEVDSSSDDAEEKEDVVDDDDEDTEQADTSRDSHADEDEEEEEDGEVSESEEEDSSTGIAGIDSQSAEDEVEQEEEEEDESELEEEAEDAMEEEEAEKSVSDDIEGTSNDVTATEENPHAIGVEKLTAATSEDSTEFSGSASCQQVPTNYIANADVPSGATSGQCRTTTAGSAEEELGGATSGSSQNGGEVATVKHEIATRGRSGSDGDAGTSMCTSDPAENATRGRSRSDGDEETSPSSPEAMPIILQEMLRADQSEAGGGSRRPPVGGTTVEVIELLDSDSDVESNEVRHEGAPAGVRAARPESERTSAAR</sequence>
<feature type="compositionally biased region" description="Basic and acidic residues" evidence="1">
    <location>
        <begin position="722"/>
        <end position="733"/>
    </location>
</feature>
<protein>
    <submittedName>
        <fullName evidence="4">Death domain-associated protein 6-like</fullName>
    </submittedName>
</protein>
<dbReference type="Pfam" id="PF03344">
    <property type="entry name" value="Daxx"/>
    <property type="match status" value="1"/>
</dbReference>
<accession>A0ABM1EU28</accession>
<dbReference type="GeneID" id="106815710"/>
<feature type="region of interest" description="Disordered" evidence="1">
    <location>
        <begin position="83"/>
        <end position="112"/>
    </location>
</feature>
<feature type="compositionally biased region" description="Polar residues" evidence="1">
    <location>
        <begin position="579"/>
        <end position="591"/>
    </location>
</feature>
<name>A0ABM1EU28_PRICU</name>
<feature type="compositionally biased region" description="Acidic residues" evidence="1">
    <location>
        <begin position="455"/>
        <end position="475"/>
    </location>
</feature>
<feature type="compositionally biased region" description="Basic and acidic residues" evidence="1">
    <location>
        <begin position="613"/>
        <end position="626"/>
    </location>
</feature>
<feature type="compositionally biased region" description="Polar residues" evidence="1">
    <location>
        <begin position="548"/>
        <end position="571"/>
    </location>
</feature>
<feature type="compositionally biased region" description="Acidic residues" evidence="1">
    <location>
        <begin position="697"/>
        <end position="707"/>
    </location>
</feature>
<dbReference type="Gene3D" id="1.20.58.2170">
    <property type="match status" value="2"/>
</dbReference>
<dbReference type="Gene3D" id="1.10.8.810">
    <property type="entry name" value="Daxx helical bundle domain"/>
    <property type="match status" value="1"/>
</dbReference>
<dbReference type="InterPro" id="IPR038298">
    <property type="entry name" value="Daxx_N_sf"/>
</dbReference>
<evidence type="ECO:0000256" key="1">
    <source>
        <dbReference type="SAM" id="MobiDB-lite"/>
    </source>
</evidence>